<proteinExistence type="inferred from homology"/>
<sequence length="63" mass="6131">MEAGLKLRFFAVAMLAVVMASSLVEKAAAADAPAPSPTSGASVAAPAASLASLAAVAFGYLFC</sequence>
<keyword evidence="14" id="KW-1185">Reference proteome</keyword>
<evidence type="ECO:0000256" key="1">
    <source>
        <dbReference type="ARBA" id="ARBA00004589"/>
    </source>
</evidence>
<reference evidence="13" key="1">
    <citation type="journal article" date="2017" name="Gigascience">
        <title>The genome draft of coconut (Cocos nucifera).</title>
        <authorList>
            <person name="Xiao Y."/>
            <person name="Xu P."/>
            <person name="Fan H."/>
            <person name="Baudouin L."/>
            <person name="Xia W."/>
            <person name="Bocs S."/>
            <person name="Xu J."/>
            <person name="Li Q."/>
            <person name="Guo A."/>
            <person name="Zhou L."/>
            <person name="Li J."/>
            <person name="Wu Y."/>
            <person name="Ma Z."/>
            <person name="Armero A."/>
            <person name="Issali A.E."/>
            <person name="Liu N."/>
            <person name="Peng M."/>
            <person name="Yang Y."/>
        </authorList>
    </citation>
    <scope>NUCLEOTIDE SEQUENCE</scope>
    <source>
        <tissue evidence="13">Spear leaf of Hainan Tall coconut</tissue>
    </source>
</reference>
<keyword evidence="6 11" id="KW-0472">Membrane</keyword>
<evidence type="ECO:0000256" key="2">
    <source>
        <dbReference type="ARBA" id="ARBA00005835"/>
    </source>
</evidence>
<evidence type="ECO:0000256" key="3">
    <source>
        <dbReference type="ARBA" id="ARBA00022622"/>
    </source>
</evidence>
<keyword evidence="11" id="KW-0812">Transmembrane</keyword>
<evidence type="ECO:0000313" key="14">
    <source>
        <dbReference type="Proteomes" id="UP000797356"/>
    </source>
</evidence>
<evidence type="ECO:0000256" key="11">
    <source>
        <dbReference type="SAM" id="Phobius"/>
    </source>
</evidence>
<dbReference type="InterPro" id="IPR039281">
    <property type="entry name" value="AGP3/12/13/14/21"/>
</dbReference>
<dbReference type="PANTHER" id="PTHR34114:SF11">
    <property type="entry name" value="ARABINOGALACTAN PROTEIN 13-RELATED"/>
    <property type="match status" value="1"/>
</dbReference>
<gene>
    <name evidence="13" type="ORF">COCNU_06G014280</name>
</gene>
<keyword evidence="9" id="KW-0449">Lipoprotein</keyword>
<keyword evidence="3" id="KW-0336">GPI-anchor</keyword>
<dbReference type="EMBL" id="CM017877">
    <property type="protein sequence ID" value="KAG1347599.1"/>
    <property type="molecule type" value="Genomic_DNA"/>
</dbReference>
<comment type="caution">
    <text evidence="13">The sequence shown here is derived from an EMBL/GenBank/DDBJ whole genome shotgun (WGS) entry which is preliminary data.</text>
</comment>
<evidence type="ECO:0000256" key="5">
    <source>
        <dbReference type="ARBA" id="ARBA00022974"/>
    </source>
</evidence>
<evidence type="ECO:0000256" key="9">
    <source>
        <dbReference type="ARBA" id="ARBA00023288"/>
    </source>
</evidence>
<name>A0A8K0IC09_COCNU</name>
<keyword evidence="7" id="KW-0325">Glycoprotein</keyword>
<organism evidence="13 14">
    <name type="scientific">Cocos nucifera</name>
    <name type="common">Coconut palm</name>
    <dbReference type="NCBI Taxonomy" id="13894"/>
    <lineage>
        <taxon>Eukaryota</taxon>
        <taxon>Viridiplantae</taxon>
        <taxon>Streptophyta</taxon>
        <taxon>Embryophyta</taxon>
        <taxon>Tracheophyta</taxon>
        <taxon>Spermatophyta</taxon>
        <taxon>Magnoliopsida</taxon>
        <taxon>Liliopsida</taxon>
        <taxon>Arecaceae</taxon>
        <taxon>Arecoideae</taxon>
        <taxon>Cocoseae</taxon>
        <taxon>Attaleinae</taxon>
        <taxon>Cocos</taxon>
    </lineage>
</organism>
<dbReference type="GO" id="GO:0098552">
    <property type="term" value="C:side of membrane"/>
    <property type="evidence" value="ECO:0007669"/>
    <property type="project" value="UniProtKB-KW"/>
</dbReference>
<keyword evidence="11" id="KW-1133">Transmembrane helix</keyword>
<dbReference type="Proteomes" id="UP000797356">
    <property type="component" value="Chromosome 6"/>
</dbReference>
<evidence type="ECO:0000256" key="10">
    <source>
        <dbReference type="ARBA" id="ARBA00037868"/>
    </source>
</evidence>
<feature type="chain" id="PRO_5035471221" evidence="12">
    <location>
        <begin position="30"/>
        <end position="63"/>
    </location>
</feature>
<evidence type="ECO:0000256" key="7">
    <source>
        <dbReference type="ARBA" id="ARBA00023180"/>
    </source>
</evidence>
<keyword evidence="5" id="KW-0654">Proteoglycan</keyword>
<keyword evidence="8" id="KW-0379">Hydroxylation</keyword>
<dbReference type="AlphaFoldDB" id="A0A8K0IC09"/>
<dbReference type="PANTHER" id="PTHR34114">
    <property type="entry name" value="ARABINOGALACTAN PEPTIDE 1"/>
    <property type="match status" value="1"/>
</dbReference>
<reference evidence="13" key="2">
    <citation type="submission" date="2019-07" db="EMBL/GenBank/DDBJ databases">
        <authorList>
            <person name="Yang Y."/>
            <person name="Bocs S."/>
            <person name="Baudouin L."/>
        </authorList>
    </citation>
    <scope>NUCLEOTIDE SEQUENCE</scope>
    <source>
        <tissue evidence="13">Spear leaf of Hainan Tall coconut</tissue>
    </source>
</reference>
<keyword evidence="4 12" id="KW-0732">Signal</keyword>
<protein>
    <submittedName>
        <fullName evidence="13">Arabinogalactan protein 13</fullName>
    </submittedName>
</protein>
<evidence type="ECO:0000256" key="6">
    <source>
        <dbReference type="ARBA" id="ARBA00023136"/>
    </source>
</evidence>
<comment type="subcellular location">
    <subcellularLocation>
        <location evidence="10">Endomembrane system</location>
        <topology evidence="10">Lipid-anchor</topology>
    </subcellularLocation>
    <subcellularLocation>
        <location evidence="1">Membrane</location>
        <topology evidence="1">Lipid-anchor</topology>
        <topology evidence="1">GPI-anchor</topology>
    </subcellularLocation>
</comment>
<feature type="transmembrane region" description="Helical" evidence="11">
    <location>
        <begin position="39"/>
        <end position="62"/>
    </location>
</feature>
<feature type="signal peptide" evidence="12">
    <location>
        <begin position="1"/>
        <end position="29"/>
    </location>
</feature>
<evidence type="ECO:0000313" key="13">
    <source>
        <dbReference type="EMBL" id="KAG1347599.1"/>
    </source>
</evidence>
<evidence type="ECO:0000256" key="8">
    <source>
        <dbReference type="ARBA" id="ARBA00023278"/>
    </source>
</evidence>
<accession>A0A8K0IC09</accession>
<evidence type="ECO:0000256" key="12">
    <source>
        <dbReference type="SAM" id="SignalP"/>
    </source>
</evidence>
<dbReference type="GO" id="GO:0012505">
    <property type="term" value="C:endomembrane system"/>
    <property type="evidence" value="ECO:0007669"/>
    <property type="project" value="UniProtKB-SubCell"/>
</dbReference>
<evidence type="ECO:0000256" key="4">
    <source>
        <dbReference type="ARBA" id="ARBA00022729"/>
    </source>
</evidence>
<comment type="similarity">
    <text evidence="2">Belongs to the AG-peptide AGP family.</text>
</comment>